<proteinExistence type="predicted"/>
<evidence type="ECO:0000313" key="1">
    <source>
        <dbReference type="EMBL" id="CAG8604240.1"/>
    </source>
</evidence>
<sequence>DDHLLEESTLLNTLDPQMDQTHAQPSWDQLLQHMTNLISRQQEA</sequence>
<feature type="non-terminal residue" evidence="1">
    <location>
        <position position="1"/>
    </location>
</feature>
<accession>A0A9N9CL70</accession>
<reference evidence="1" key="1">
    <citation type="submission" date="2021-06" db="EMBL/GenBank/DDBJ databases">
        <authorList>
            <person name="Kallberg Y."/>
            <person name="Tangrot J."/>
            <person name="Rosling A."/>
        </authorList>
    </citation>
    <scope>NUCLEOTIDE SEQUENCE</scope>
    <source>
        <strain evidence="1">IN212</strain>
    </source>
</reference>
<evidence type="ECO:0000313" key="2">
    <source>
        <dbReference type="Proteomes" id="UP000789396"/>
    </source>
</evidence>
<dbReference type="OrthoDB" id="2468138at2759"/>
<dbReference type="Proteomes" id="UP000789396">
    <property type="component" value="Unassembled WGS sequence"/>
</dbReference>
<organism evidence="1 2">
    <name type="scientific">Racocetra fulgida</name>
    <dbReference type="NCBI Taxonomy" id="60492"/>
    <lineage>
        <taxon>Eukaryota</taxon>
        <taxon>Fungi</taxon>
        <taxon>Fungi incertae sedis</taxon>
        <taxon>Mucoromycota</taxon>
        <taxon>Glomeromycotina</taxon>
        <taxon>Glomeromycetes</taxon>
        <taxon>Diversisporales</taxon>
        <taxon>Gigasporaceae</taxon>
        <taxon>Racocetra</taxon>
    </lineage>
</organism>
<name>A0A9N9CL70_9GLOM</name>
<gene>
    <name evidence="1" type="ORF">RFULGI_LOCUS6720</name>
</gene>
<keyword evidence="2" id="KW-1185">Reference proteome</keyword>
<dbReference type="AlphaFoldDB" id="A0A9N9CL70"/>
<comment type="caution">
    <text evidence="1">The sequence shown here is derived from an EMBL/GenBank/DDBJ whole genome shotgun (WGS) entry which is preliminary data.</text>
</comment>
<dbReference type="EMBL" id="CAJVPZ010009009">
    <property type="protein sequence ID" value="CAG8604240.1"/>
    <property type="molecule type" value="Genomic_DNA"/>
</dbReference>
<protein>
    <submittedName>
        <fullName evidence="1">5851_t:CDS:1</fullName>
    </submittedName>
</protein>